<dbReference type="InterPro" id="IPR003615">
    <property type="entry name" value="HNH_nuc"/>
</dbReference>
<dbReference type="EMBL" id="JASHIE010000002">
    <property type="protein sequence ID" value="MDI9873588.1"/>
    <property type="molecule type" value="Genomic_DNA"/>
</dbReference>
<comment type="caution">
    <text evidence="1">The sequence shown here is derived from an EMBL/GenBank/DDBJ whole genome shotgun (WGS) entry which is preliminary data.</text>
</comment>
<accession>A0ABT6YXI2</accession>
<protein>
    <recommendedName>
        <fullName evidence="3">HNH domain-containing protein</fullName>
    </recommendedName>
</protein>
<evidence type="ECO:0000313" key="1">
    <source>
        <dbReference type="EMBL" id="MDI9873588.1"/>
    </source>
</evidence>
<proteinExistence type="predicted"/>
<evidence type="ECO:0008006" key="3">
    <source>
        <dbReference type="Google" id="ProtNLM"/>
    </source>
</evidence>
<gene>
    <name evidence="1" type="ORF">QM481_03570</name>
</gene>
<evidence type="ECO:0000313" key="2">
    <source>
        <dbReference type="Proteomes" id="UP001225761"/>
    </source>
</evidence>
<dbReference type="CDD" id="cd00085">
    <property type="entry name" value="HNHc"/>
    <property type="match status" value="1"/>
</dbReference>
<organism evidence="1 2">
    <name type="scientific">Flectobacillus rivi</name>
    <dbReference type="NCBI Taxonomy" id="2984209"/>
    <lineage>
        <taxon>Bacteria</taxon>
        <taxon>Pseudomonadati</taxon>
        <taxon>Bacteroidota</taxon>
        <taxon>Cytophagia</taxon>
        <taxon>Cytophagales</taxon>
        <taxon>Flectobacillaceae</taxon>
        <taxon>Flectobacillus</taxon>
    </lineage>
</organism>
<keyword evidence="2" id="KW-1185">Reference proteome</keyword>
<reference evidence="1 2" key="1">
    <citation type="submission" date="2023-05" db="EMBL/GenBank/DDBJ databases">
        <title>Novel species of genus Flectobacillus isolated from stream in China.</title>
        <authorList>
            <person name="Lu H."/>
        </authorList>
    </citation>
    <scope>NUCLEOTIDE SEQUENCE [LARGE SCALE GENOMIC DNA]</scope>
    <source>
        <strain evidence="1 2">LFS242W</strain>
    </source>
</reference>
<dbReference type="Gene3D" id="1.10.30.50">
    <property type="match status" value="1"/>
</dbReference>
<sequence>MRKFLRVNSPIILLENYSAAIPKPRWQVYGERYAERRAINKSFEFTWPQYQRKPLNQLLMSSLIQQTDSHCSYCDAYPLMSADNTIDHFKPKSKYPIEVCKWENLYVVCAHCQKEKGVNYDEKLLRPDEQGYDFYHYFYYDFTTHEIKILWGLPEEEAQRAETTLQIMNFNHPAMKESRRLSYEGFADRPDFPPNHKTHRFMFE</sequence>
<name>A0ABT6YXI2_9BACT</name>
<dbReference type="Proteomes" id="UP001225761">
    <property type="component" value="Unassembled WGS sequence"/>
</dbReference>
<dbReference type="RefSeq" id="WP_283380678.1">
    <property type="nucleotide sequence ID" value="NZ_JASHIE010000002.1"/>
</dbReference>